<keyword evidence="1" id="KW-0812">Transmembrane</keyword>
<dbReference type="EMBL" id="AAFI02000035">
    <property type="protein sequence ID" value="EAL67311.1"/>
    <property type="molecule type" value="Genomic_DNA"/>
</dbReference>
<dbReference type="PaxDb" id="44689-DDB0206418"/>
<keyword evidence="1" id="KW-0472">Membrane</keyword>
<accession>Q54VS3</accession>
<dbReference type="Proteomes" id="UP000002195">
    <property type="component" value="Unassembled WGS sequence"/>
</dbReference>
<sequence>MFSKEEKENYKLTIFCGNYNIILCIIILSKIVLANAQSPPKNLNMRVTVYDQHFFYNNNFETVGVAYVTKGLTITMNIII</sequence>
<dbReference type="RefSeq" id="XP_641282.1">
    <property type="nucleotide sequence ID" value="XM_636190.1"/>
</dbReference>
<reference evidence="2 3" key="1">
    <citation type="journal article" date="2005" name="Nature">
        <title>The genome of the social amoeba Dictyostelium discoideum.</title>
        <authorList>
            <consortium name="The Dictyostelium discoideum Sequencing Consortium"/>
            <person name="Eichinger L."/>
            <person name="Pachebat J.A."/>
            <person name="Glockner G."/>
            <person name="Rajandream M.A."/>
            <person name="Sucgang R."/>
            <person name="Berriman M."/>
            <person name="Song J."/>
            <person name="Olsen R."/>
            <person name="Szafranski K."/>
            <person name="Xu Q."/>
            <person name="Tunggal B."/>
            <person name="Kummerfeld S."/>
            <person name="Madera M."/>
            <person name="Konfortov B.A."/>
            <person name="Rivero F."/>
            <person name="Bankier A.T."/>
            <person name="Lehmann R."/>
            <person name="Hamlin N."/>
            <person name="Davies R."/>
            <person name="Gaudet P."/>
            <person name="Fey P."/>
            <person name="Pilcher K."/>
            <person name="Chen G."/>
            <person name="Saunders D."/>
            <person name="Sodergren E."/>
            <person name="Davis P."/>
            <person name="Kerhornou A."/>
            <person name="Nie X."/>
            <person name="Hall N."/>
            <person name="Anjard C."/>
            <person name="Hemphill L."/>
            <person name="Bason N."/>
            <person name="Farbrother P."/>
            <person name="Desany B."/>
            <person name="Just E."/>
            <person name="Morio T."/>
            <person name="Rost R."/>
            <person name="Churcher C."/>
            <person name="Cooper J."/>
            <person name="Haydock S."/>
            <person name="van Driessche N."/>
            <person name="Cronin A."/>
            <person name="Goodhead I."/>
            <person name="Muzny D."/>
            <person name="Mourier T."/>
            <person name="Pain A."/>
            <person name="Lu M."/>
            <person name="Harper D."/>
            <person name="Lindsay R."/>
            <person name="Hauser H."/>
            <person name="James K."/>
            <person name="Quiles M."/>
            <person name="Madan Babu M."/>
            <person name="Saito T."/>
            <person name="Buchrieser C."/>
            <person name="Wardroper A."/>
            <person name="Felder M."/>
            <person name="Thangavelu M."/>
            <person name="Johnson D."/>
            <person name="Knights A."/>
            <person name="Loulseged H."/>
            <person name="Mungall K."/>
            <person name="Oliver K."/>
            <person name="Price C."/>
            <person name="Quail M.A."/>
            <person name="Urushihara H."/>
            <person name="Hernandez J."/>
            <person name="Rabbinowitsch E."/>
            <person name="Steffen D."/>
            <person name="Sanders M."/>
            <person name="Ma J."/>
            <person name="Kohara Y."/>
            <person name="Sharp S."/>
            <person name="Simmonds M."/>
            <person name="Spiegler S."/>
            <person name="Tivey A."/>
            <person name="Sugano S."/>
            <person name="White B."/>
            <person name="Walker D."/>
            <person name="Woodward J."/>
            <person name="Winckler T."/>
            <person name="Tanaka Y."/>
            <person name="Shaulsky G."/>
            <person name="Schleicher M."/>
            <person name="Weinstock G."/>
            <person name="Rosenthal A."/>
            <person name="Cox E.C."/>
            <person name="Chisholm R.L."/>
            <person name="Gibbs R."/>
            <person name="Loomis W.F."/>
            <person name="Platzer M."/>
            <person name="Kay R.R."/>
            <person name="Williams J."/>
            <person name="Dear P.H."/>
            <person name="Noegel A.A."/>
            <person name="Barrell B."/>
            <person name="Kuspa A."/>
        </authorList>
    </citation>
    <scope>NUCLEOTIDE SEQUENCE [LARGE SCALE GENOMIC DNA]</scope>
    <source>
        <strain evidence="2 3">AX4</strain>
    </source>
</reference>
<gene>
    <name evidence="2" type="ORF">DDB_G0280169</name>
</gene>
<dbReference type="KEGG" id="ddi:DDB_G0280169"/>
<dbReference type="GeneID" id="8622414"/>
<dbReference type="VEuPathDB" id="AmoebaDB:DDB_G0280169"/>
<protein>
    <submittedName>
        <fullName evidence="2">Uncharacterized protein</fullName>
    </submittedName>
</protein>
<name>Q54VS3_DICDI</name>
<comment type="caution">
    <text evidence="2">The sequence shown here is derived from an EMBL/GenBank/DDBJ whole genome shotgun (WGS) entry which is preliminary data.</text>
</comment>
<feature type="transmembrane region" description="Helical" evidence="1">
    <location>
        <begin position="12"/>
        <end position="33"/>
    </location>
</feature>
<dbReference type="HOGENOM" id="CLU_2594810_0_0_1"/>
<dbReference type="AlphaFoldDB" id="Q54VS3"/>
<keyword evidence="3" id="KW-1185">Reference proteome</keyword>
<proteinExistence type="predicted"/>
<organism evidence="2 3">
    <name type="scientific">Dictyostelium discoideum</name>
    <name type="common">Social amoeba</name>
    <dbReference type="NCBI Taxonomy" id="44689"/>
    <lineage>
        <taxon>Eukaryota</taxon>
        <taxon>Amoebozoa</taxon>
        <taxon>Evosea</taxon>
        <taxon>Eumycetozoa</taxon>
        <taxon>Dictyostelia</taxon>
        <taxon>Dictyosteliales</taxon>
        <taxon>Dictyosteliaceae</taxon>
        <taxon>Dictyostelium</taxon>
    </lineage>
</organism>
<evidence type="ECO:0000313" key="3">
    <source>
        <dbReference type="Proteomes" id="UP000002195"/>
    </source>
</evidence>
<dbReference type="InParanoid" id="Q54VS3"/>
<evidence type="ECO:0000313" key="2">
    <source>
        <dbReference type="EMBL" id="EAL67311.1"/>
    </source>
</evidence>
<keyword evidence="1" id="KW-1133">Transmembrane helix</keyword>
<evidence type="ECO:0000256" key="1">
    <source>
        <dbReference type="SAM" id="Phobius"/>
    </source>
</evidence>